<dbReference type="AlphaFoldDB" id="A0AAD6VF89"/>
<accession>A0AAD6VF89</accession>
<dbReference type="EMBL" id="JARJCW010000035">
    <property type="protein sequence ID" value="KAJ7208040.1"/>
    <property type="molecule type" value="Genomic_DNA"/>
</dbReference>
<protein>
    <submittedName>
        <fullName evidence="1">Uncharacterized protein</fullName>
    </submittedName>
</protein>
<reference evidence="1" key="1">
    <citation type="submission" date="2023-03" db="EMBL/GenBank/DDBJ databases">
        <title>Massive genome expansion in bonnet fungi (Mycena s.s.) driven by repeated elements and novel gene families across ecological guilds.</title>
        <authorList>
            <consortium name="Lawrence Berkeley National Laboratory"/>
            <person name="Harder C.B."/>
            <person name="Miyauchi S."/>
            <person name="Viragh M."/>
            <person name="Kuo A."/>
            <person name="Thoen E."/>
            <person name="Andreopoulos B."/>
            <person name="Lu D."/>
            <person name="Skrede I."/>
            <person name="Drula E."/>
            <person name="Henrissat B."/>
            <person name="Morin E."/>
            <person name="Kohler A."/>
            <person name="Barry K."/>
            <person name="LaButti K."/>
            <person name="Morin E."/>
            <person name="Salamov A."/>
            <person name="Lipzen A."/>
            <person name="Mereny Z."/>
            <person name="Hegedus B."/>
            <person name="Baldrian P."/>
            <person name="Stursova M."/>
            <person name="Weitz H."/>
            <person name="Taylor A."/>
            <person name="Grigoriev I.V."/>
            <person name="Nagy L.G."/>
            <person name="Martin F."/>
            <person name="Kauserud H."/>
        </authorList>
    </citation>
    <scope>NUCLEOTIDE SEQUENCE</scope>
    <source>
        <strain evidence="1">9144</strain>
    </source>
</reference>
<evidence type="ECO:0000313" key="1">
    <source>
        <dbReference type="EMBL" id="KAJ7208040.1"/>
    </source>
</evidence>
<name>A0AAD6VF89_9AGAR</name>
<organism evidence="1 2">
    <name type="scientific">Mycena pura</name>
    <dbReference type="NCBI Taxonomy" id="153505"/>
    <lineage>
        <taxon>Eukaryota</taxon>
        <taxon>Fungi</taxon>
        <taxon>Dikarya</taxon>
        <taxon>Basidiomycota</taxon>
        <taxon>Agaricomycotina</taxon>
        <taxon>Agaricomycetes</taxon>
        <taxon>Agaricomycetidae</taxon>
        <taxon>Agaricales</taxon>
        <taxon>Marasmiineae</taxon>
        <taxon>Mycenaceae</taxon>
        <taxon>Mycena</taxon>
    </lineage>
</organism>
<keyword evidence="2" id="KW-1185">Reference proteome</keyword>
<sequence length="102" mass="11053">MFLAASRSLEVVLWAECCHSAIWLGRMAGRMAQSEIENDNANEIPPLAATSTPGSLITGEIIDFAEFAEFEHVDLGEMAVVEKDKVEIFGGDLGDCSRVGHQ</sequence>
<comment type="caution">
    <text evidence="1">The sequence shown here is derived from an EMBL/GenBank/DDBJ whole genome shotgun (WGS) entry which is preliminary data.</text>
</comment>
<evidence type="ECO:0000313" key="2">
    <source>
        <dbReference type="Proteomes" id="UP001219525"/>
    </source>
</evidence>
<dbReference type="Proteomes" id="UP001219525">
    <property type="component" value="Unassembled WGS sequence"/>
</dbReference>
<proteinExistence type="predicted"/>
<gene>
    <name evidence="1" type="ORF">GGX14DRAFT_396224</name>
</gene>